<feature type="region of interest" description="Disordered" evidence="1">
    <location>
        <begin position="65"/>
        <end position="123"/>
    </location>
</feature>
<proteinExistence type="predicted"/>
<protein>
    <submittedName>
        <fullName evidence="2">Uncharacterized protein</fullName>
    </submittedName>
</protein>
<reference evidence="2" key="1">
    <citation type="submission" date="2022-03" db="EMBL/GenBank/DDBJ databases">
        <title>Identification of a novel bacterium isolated from mangrove sediments.</title>
        <authorList>
            <person name="Pan X."/>
        </authorList>
    </citation>
    <scope>NUCLEOTIDE SEQUENCE</scope>
    <source>
        <strain evidence="2">B1949</strain>
    </source>
</reference>
<organism evidence="2 3">
    <name type="scientific">Novosphingobium organovorum</name>
    <dbReference type="NCBI Taxonomy" id="2930092"/>
    <lineage>
        <taxon>Bacteria</taxon>
        <taxon>Pseudomonadati</taxon>
        <taxon>Pseudomonadota</taxon>
        <taxon>Alphaproteobacteria</taxon>
        <taxon>Sphingomonadales</taxon>
        <taxon>Sphingomonadaceae</taxon>
        <taxon>Novosphingobium</taxon>
    </lineage>
</organism>
<dbReference type="RefSeq" id="WP_244021663.1">
    <property type="nucleotide sequence ID" value="NZ_JALHLF010000055.1"/>
</dbReference>
<evidence type="ECO:0000313" key="2">
    <source>
        <dbReference type="EMBL" id="MCJ2183658.1"/>
    </source>
</evidence>
<dbReference type="EMBL" id="JALHLF010000055">
    <property type="protein sequence ID" value="MCJ2183658.1"/>
    <property type="molecule type" value="Genomic_DNA"/>
</dbReference>
<evidence type="ECO:0000256" key="1">
    <source>
        <dbReference type="SAM" id="MobiDB-lite"/>
    </source>
</evidence>
<sequence length="123" mass="13336">MVGVLNARAGLYGRGRAGPRGIAHPRVGRFSRRLFERFAVEGHDAVRGGPPGKLGFAERGHAHPAVADRGVLVGGNRDRSNPRTVHRDTTGQYGQFCRLEPEADVEHGPQDAERARTGLDYEG</sequence>
<evidence type="ECO:0000313" key="3">
    <source>
        <dbReference type="Proteomes" id="UP001162881"/>
    </source>
</evidence>
<dbReference type="Proteomes" id="UP001162881">
    <property type="component" value="Unassembled WGS sequence"/>
</dbReference>
<feature type="compositionally biased region" description="Basic and acidic residues" evidence="1">
    <location>
        <begin position="99"/>
        <end position="123"/>
    </location>
</feature>
<gene>
    <name evidence="2" type="ORF">MTR62_13295</name>
</gene>
<feature type="compositionally biased region" description="Basic and acidic residues" evidence="1">
    <location>
        <begin position="76"/>
        <end position="89"/>
    </location>
</feature>
<name>A0ABT0BF20_9SPHN</name>
<keyword evidence="3" id="KW-1185">Reference proteome</keyword>
<accession>A0ABT0BF20</accession>
<comment type="caution">
    <text evidence="2">The sequence shown here is derived from an EMBL/GenBank/DDBJ whole genome shotgun (WGS) entry which is preliminary data.</text>
</comment>